<dbReference type="EMBL" id="KN817589">
    <property type="protein sequence ID" value="KJA18409.1"/>
    <property type="molecule type" value="Genomic_DNA"/>
</dbReference>
<dbReference type="InterPro" id="IPR012338">
    <property type="entry name" value="Beta-lactam/transpept-like"/>
</dbReference>
<organism evidence="2 3">
    <name type="scientific">Hypholoma sublateritium (strain FD-334 SS-4)</name>
    <dbReference type="NCBI Taxonomy" id="945553"/>
    <lineage>
        <taxon>Eukaryota</taxon>
        <taxon>Fungi</taxon>
        <taxon>Dikarya</taxon>
        <taxon>Basidiomycota</taxon>
        <taxon>Agaricomycotina</taxon>
        <taxon>Agaricomycetes</taxon>
        <taxon>Agaricomycetidae</taxon>
        <taxon>Agaricales</taxon>
        <taxon>Agaricineae</taxon>
        <taxon>Strophariaceae</taxon>
        <taxon>Hypholoma</taxon>
    </lineage>
</organism>
<keyword evidence="3" id="KW-1185">Reference proteome</keyword>
<accession>A0A0D2NHG4</accession>
<evidence type="ECO:0000313" key="3">
    <source>
        <dbReference type="Proteomes" id="UP000054270"/>
    </source>
</evidence>
<proteinExistence type="predicted"/>
<evidence type="ECO:0000259" key="1">
    <source>
        <dbReference type="Pfam" id="PF00144"/>
    </source>
</evidence>
<dbReference type="OMA" id="KCTAPIS"/>
<sequence>MPPALAPAARAALDDILNDAVASGVAPGTFFAATSTAGTLYAGGAGVRALGAPATAAVDAESVFWICSMTKLVVSVALIQLIERGRTTYDTPVGDIVPELAHPVVVADPLALEYTYAPAKSPILVRHLLNHTSGLHYYPPHRNASPEDLSPAYNAGAYGGDHSVAKYFELIRNGLPEVPLAFEPGTGWAYGWSSEIVALLVERLTGTTIDAYCKEHIFGPVGMPSATFLLDPATKARLVALSFRRPDGVLEPGTGHVQTIEQDPAKVGIMLGGIGIYASLTDYLALLRHLLLAKDALASAPILSADSVAGLFAPSVPAGATAPISEFSGMPDCQYGHGLCLATADWPGRRRKGSGFWLGWAGTHFFMDPATGVAAVFGTQILPFPDAGVIALWERLERALYAGLTAEGGPAEGCL</sequence>
<name>A0A0D2NHG4_HYPSF</name>
<dbReference type="Gene3D" id="3.40.710.10">
    <property type="entry name" value="DD-peptidase/beta-lactamase superfamily"/>
    <property type="match status" value="1"/>
</dbReference>
<dbReference type="SUPFAM" id="SSF56601">
    <property type="entry name" value="beta-lactamase/transpeptidase-like"/>
    <property type="match status" value="1"/>
</dbReference>
<reference evidence="3" key="1">
    <citation type="submission" date="2014-04" db="EMBL/GenBank/DDBJ databases">
        <title>Evolutionary Origins and Diversification of the Mycorrhizal Mutualists.</title>
        <authorList>
            <consortium name="DOE Joint Genome Institute"/>
            <consortium name="Mycorrhizal Genomics Consortium"/>
            <person name="Kohler A."/>
            <person name="Kuo A."/>
            <person name="Nagy L.G."/>
            <person name="Floudas D."/>
            <person name="Copeland A."/>
            <person name="Barry K.W."/>
            <person name="Cichocki N."/>
            <person name="Veneault-Fourrey C."/>
            <person name="LaButti K."/>
            <person name="Lindquist E.A."/>
            <person name="Lipzen A."/>
            <person name="Lundell T."/>
            <person name="Morin E."/>
            <person name="Murat C."/>
            <person name="Riley R."/>
            <person name="Ohm R."/>
            <person name="Sun H."/>
            <person name="Tunlid A."/>
            <person name="Henrissat B."/>
            <person name="Grigoriev I.V."/>
            <person name="Hibbett D.S."/>
            <person name="Martin F."/>
        </authorList>
    </citation>
    <scope>NUCLEOTIDE SEQUENCE [LARGE SCALE GENOMIC DNA]</scope>
    <source>
        <strain evidence="3">FD-334 SS-4</strain>
    </source>
</reference>
<dbReference type="AlphaFoldDB" id="A0A0D2NHG4"/>
<dbReference type="PANTHER" id="PTHR43283:SF3">
    <property type="entry name" value="BETA-LACTAMASE FAMILY PROTEIN (AFU_ORTHOLOGUE AFUA_5G07500)"/>
    <property type="match status" value="1"/>
</dbReference>
<dbReference type="InterPro" id="IPR001466">
    <property type="entry name" value="Beta-lactam-related"/>
</dbReference>
<dbReference type="InterPro" id="IPR050789">
    <property type="entry name" value="Diverse_Enzym_Activities"/>
</dbReference>
<dbReference type="STRING" id="945553.A0A0D2NHG4"/>
<dbReference type="Proteomes" id="UP000054270">
    <property type="component" value="Unassembled WGS sequence"/>
</dbReference>
<dbReference type="OrthoDB" id="428260at2759"/>
<gene>
    <name evidence="2" type="ORF">HYPSUDRAFT_45259</name>
</gene>
<evidence type="ECO:0000313" key="2">
    <source>
        <dbReference type="EMBL" id="KJA18409.1"/>
    </source>
</evidence>
<protein>
    <recommendedName>
        <fullName evidence="1">Beta-lactamase-related domain-containing protein</fullName>
    </recommendedName>
</protein>
<feature type="domain" description="Beta-lactamase-related" evidence="1">
    <location>
        <begin position="14"/>
        <end position="386"/>
    </location>
</feature>
<dbReference type="PANTHER" id="PTHR43283">
    <property type="entry name" value="BETA-LACTAMASE-RELATED"/>
    <property type="match status" value="1"/>
</dbReference>
<dbReference type="Pfam" id="PF00144">
    <property type="entry name" value="Beta-lactamase"/>
    <property type="match status" value="1"/>
</dbReference>